<protein>
    <recommendedName>
        <fullName evidence="6">ATPase</fullName>
    </recommendedName>
</protein>
<dbReference type="AlphaFoldDB" id="A0A2U8E7T4"/>
<dbReference type="GO" id="GO:0006302">
    <property type="term" value="P:double-strand break repair"/>
    <property type="evidence" value="ECO:0007669"/>
    <property type="project" value="TreeGrafter"/>
</dbReference>
<keyword evidence="5" id="KW-1185">Reference proteome</keyword>
<dbReference type="InterPro" id="IPR041685">
    <property type="entry name" value="AAA_GajA/Old/RecF-like"/>
</dbReference>
<reference evidence="4 5" key="1">
    <citation type="journal article" date="2018" name="Syst. Appl. Microbiol.">
        <title>Ereboglobus luteus gen. nov. sp. nov. from cockroach guts, and new insights into the oxygen relationship of the genera Opitutus and Didymococcus (Verrucomicrobia: Opitutaceae).</title>
        <authorList>
            <person name="Tegtmeier D."/>
            <person name="Belitz A."/>
            <person name="Radek R."/>
            <person name="Heimerl T."/>
            <person name="Brune A."/>
        </authorList>
    </citation>
    <scope>NUCLEOTIDE SEQUENCE [LARGE SCALE GENOMIC DNA]</scope>
    <source>
        <strain evidence="4 5">Ho45</strain>
    </source>
</reference>
<sequence length="353" mass="39307">MIASVTIRNFRALKHAELSLMPFNLLIGPNGSGKTSLIDAVQRLSSLAKLPLCGVKSEEAREGIADGPELYWYFTPPFDGLEAVMKCTSETECDFLDVVSLPSGSGQKDWPKLRSELMRVRCYVLDHRALAEKSMSREGADLKSDGENLATVLASLQMREPKAFEEMRAELCRILPEYDDVQWTFTKDGGTELLLRLTGTSELIGAAHLSQGTLYLLAFLALAYDPKPPSIVCIEEIDRGFHPRLLREVRDVLYRLSYPEAYGLDRPPVQVIATTHSPYLLDLFGEHPEEVVLTEKHGLTARFMRLSDRKDLRDLMAEGGLGDMWFSGILGGVPQEGMPSEDVNESNPDDTRG</sequence>
<evidence type="ECO:0008006" key="6">
    <source>
        <dbReference type="Google" id="ProtNLM"/>
    </source>
</evidence>
<feature type="domain" description="Endonuclease GajA/Old nuclease/RecF-like AAA" evidence="2">
    <location>
        <begin position="1"/>
        <end position="47"/>
    </location>
</feature>
<feature type="domain" description="ATPase AAA-type core" evidence="3">
    <location>
        <begin position="206"/>
        <end position="282"/>
    </location>
</feature>
<dbReference type="RefSeq" id="WP_108826574.1">
    <property type="nucleotide sequence ID" value="NZ_CP023004.1"/>
</dbReference>
<accession>A0A2U8E7T4</accession>
<feature type="region of interest" description="Disordered" evidence="1">
    <location>
        <begin position="334"/>
        <end position="353"/>
    </location>
</feature>
<dbReference type="Pfam" id="PF13304">
    <property type="entry name" value="AAA_21"/>
    <property type="match status" value="1"/>
</dbReference>
<dbReference type="EMBL" id="CP023004">
    <property type="protein sequence ID" value="AWI10674.1"/>
    <property type="molecule type" value="Genomic_DNA"/>
</dbReference>
<dbReference type="GO" id="GO:0005524">
    <property type="term" value="F:ATP binding"/>
    <property type="evidence" value="ECO:0007669"/>
    <property type="project" value="InterPro"/>
</dbReference>
<evidence type="ECO:0000313" key="5">
    <source>
        <dbReference type="Proteomes" id="UP000244896"/>
    </source>
</evidence>
<dbReference type="PIRSF" id="PIRSF029347">
    <property type="entry name" value="RecF"/>
    <property type="match status" value="1"/>
</dbReference>
<dbReference type="GO" id="GO:0000731">
    <property type="term" value="P:DNA synthesis involved in DNA repair"/>
    <property type="evidence" value="ECO:0007669"/>
    <property type="project" value="TreeGrafter"/>
</dbReference>
<dbReference type="Gene3D" id="3.40.50.300">
    <property type="entry name" value="P-loop containing nucleotide triphosphate hydrolases"/>
    <property type="match status" value="2"/>
</dbReference>
<dbReference type="Proteomes" id="UP000244896">
    <property type="component" value="Chromosome"/>
</dbReference>
<gene>
    <name evidence="4" type="ORF">CKA38_12260</name>
</gene>
<organism evidence="4 5">
    <name type="scientific">Ereboglobus luteus</name>
    <dbReference type="NCBI Taxonomy" id="1796921"/>
    <lineage>
        <taxon>Bacteria</taxon>
        <taxon>Pseudomonadati</taxon>
        <taxon>Verrucomicrobiota</taxon>
        <taxon>Opitutia</taxon>
        <taxon>Opitutales</taxon>
        <taxon>Opitutaceae</taxon>
        <taxon>Ereboglobus</taxon>
    </lineage>
</organism>
<feature type="compositionally biased region" description="Acidic residues" evidence="1">
    <location>
        <begin position="342"/>
        <end position="353"/>
    </location>
</feature>
<dbReference type="InterPro" id="IPR027417">
    <property type="entry name" value="P-loop_NTPase"/>
</dbReference>
<name>A0A2U8E7T4_9BACT</name>
<proteinExistence type="predicted"/>
<dbReference type="InterPro" id="IPR014555">
    <property type="entry name" value="RecF-like"/>
</dbReference>
<evidence type="ECO:0000256" key="1">
    <source>
        <dbReference type="SAM" id="MobiDB-lite"/>
    </source>
</evidence>
<dbReference type="SUPFAM" id="SSF52540">
    <property type="entry name" value="P-loop containing nucleoside triphosphate hydrolases"/>
    <property type="match status" value="1"/>
</dbReference>
<evidence type="ECO:0000259" key="2">
    <source>
        <dbReference type="Pfam" id="PF13175"/>
    </source>
</evidence>
<dbReference type="KEGG" id="elut:CKA38_12260"/>
<dbReference type="OrthoDB" id="9810873at2"/>
<dbReference type="InterPro" id="IPR003959">
    <property type="entry name" value="ATPase_AAA_core"/>
</dbReference>
<evidence type="ECO:0000259" key="3">
    <source>
        <dbReference type="Pfam" id="PF13304"/>
    </source>
</evidence>
<evidence type="ECO:0000313" key="4">
    <source>
        <dbReference type="EMBL" id="AWI10674.1"/>
    </source>
</evidence>
<dbReference type="PANTHER" id="PTHR32182:SF22">
    <property type="entry name" value="ATP-DEPENDENT ENDONUCLEASE, OLD FAMILY-RELATED"/>
    <property type="match status" value="1"/>
</dbReference>
<dbReference type="GO" id="GO:0016887">
    <property type="term" value="F:ATP hydrolysis activity"/>
    <property type="evidence" value="ECO:0007669"/>
    <property type="project" value="InterPro"/>
</dbReference>
<dbReference type="Pfam" id="PF13175">
    <property type="entry name" value="AAA_15"/>
    <property type="match status" value="1"/>
</dbReference>
<dbReference type="PANTHER" id="PTHR32182">
    <property type="entry name" value="DNA REPLICATION AND REPAIR PROTEIN RECF"/>
    <property type="match status" value="1"/>
</dbReference>